<dbReference type="InterPro" id="IPR017501">
    <property type="entry name" value="Phage_infect_YhgE_C"/>
</dbReference>
<sequence length="615" mass="61104">MSQQTPAPATRSRWLRRIAIGAVVLVPLAFAGLFVGALSQTTTSIDRIPAAVVNDDTLVYQTAADGTKTPVFAGRQLVTELTGGKGGFDWTISNKADAAKALKNGTVDAVLTVPKDFSSSILSLSSANPVKGELSIHTDDAHSYLTGAVAQIVGSSLTSAFGKTITEQYIAGLSSGVGTLGTSLSSAADGATGLASGATDLSTGLASLADGATSAQSGATQLSSGVSKYTSGADALSSGLATLNSNAANLTPLSQGISAASAAVAQYSAELSADPQDPTIPPKLAAASAQLSALAAQNAQLSPGIASGVAQSASGAARLSSGSAALRSGASGLATGLGSLTGGATSAQSGATQLSSGATQLADGLKAGVAQLPTTDAAAAKKAASVAADPIGVTVIRQNQIKDIGQVIATFFVPLGLWIGALAVFLVLRPLTRRALGSTAGNGRLVVSTIARASVVTVGQALLLTALVHFAVGVSWASLPAVLAFSVLMALAFTAFHYLLTIGLGRAGLVVSLFLLAVQITSTGGLYPVQLLATPFQVISPFLPLTYGVQGMQGIIAGGDVGPVVQSALVLLAFGIGSVLVSMLAIRRTRRAGALGLTPVIAPRARLRAATALVR</sequence>
<feature type="transmembrane region" description="Helical" evidence="5">
    <location>
        <begin position="407"/>
        <end position="428"/>
    </location>
</feature>
<keyword evidence="8" id="KW-1185">Reference proteome</keyword>
<dbReference type="NCBIfam" id="TIGR03062">
    <property type="entry name" value="pip_yhgE_Cterm"/>
    <property type="match status" value="1"/>
</dbReference>
<feature type="transmembrane region" description="Helical" evidence="5">
    <location>
        <begin position="18"/>
        <end position="38"/>
    </location>
</feature>
<dbReference type="GO" id="GO:0140359">
    <property type="term" value="F:ABC-type transporter activity"/>
    <property type="evidence" value="ECO:0007669"/>
    <property type="project" value="InterPro"/>
</dbReference>
<evidence type="ECO:0000256" key="1">
    <source>
        <dbReference type="ARBA" id="ARBA00004141"/>
    </source>
</evidence>
<keyword evidence="3 5" id="KW-1133">Transmembrane helix</keyword>
<dbReference type="NCBIfam" id="TIGR03061">
    <property type="entry name" value="pip_yhgE_Nterm"/>
    <property type="match status" value="1"/>
</dbReference>
<evidence type="ECO:0000256" key="2">
    <source>
        <dbReference type="ARBA" id="ARBA00022692"/>
    </source>
</evidence>
<accession>A0A934SJE4</accession>
<dbReference type="Pfam" id="PF12698">
    <property type="entry name" value="ABC2_membrane_3"/>
    <property type="match status" value="1"/>
</dbReference>
<dbReference type="Gene3D" id="3.40.1710.10">
    <property type="entry name" value="abc type-2 transporter like domain"/>
    <property type="match status" value="1"/>
</dbReference>
<dbReference type="NCBIfam" id="TIGR03057">
    <property type="entry name" value="xxxLxxG_by_4"/>
    <property type="match status" value="2"/>
</dbReference>
<reference evidence="7" key="1">
    <citation type="submission" date="2021-01" db="EMBL/GenBank/DDBJ databases">
        <title>Lacisediminihabitans sp. nov. strain G11-30, isolated from Antarctic Soil.</title>
        <authorList>
            <person name="Li J."/>
        </authorList>
    </citation>
    <scope>NUCLEOTIDE SEQUENCE</scope>
    <source>
        <strain evidence="7">G11-30</strain>
    </source>
</reference>
<dbReference type="Proteomes" id="UP000636458">
    <property type="component" value="Unassembled WGS sequence"/>
</dbReference>
<evidence type="ECO:0000256" key="3">
    <source>
        <dbReference type="ARBA" id="ARBA00022989"/>
    </source>
</evidence>
<organism evidence="7 8">
    <name type="scientific">Lacisediminihabitans changchengi</name>
    <dbReference type="NCBI Taxonomy" id="2787634"/>
    <lineage>
        <taxon>Bacteria</taxon>
        <taxon>Bacillati</taxon>
        <taxon>Actinomycetota</taxon>
        <taxon>Actinomycetes</taxon>
        <taxon>Micrococcales</taxon>
        <taxon>Microbacteriaceae</taxon>
        <taxon>Lacisediminihabitans</taxon>
    </lineage>
</organism>
<keyword evidence="4 5" id="KW-0472">Membrane</keyword>
<name>A0A934SJE4_9MICO</name>
<evidence type="ECO:0000256" key="5">
    <source>
        <dbReference type="SAM" id="Phobius"/>
    </source>
</evidence>
<dbReference type="RefSeq" id="WP_200554712.1">
    <property type="nucleotide sequence ID" value="NZ_JAEPES010000001.1"/>
</dbReference>
<feature type="transmembrane region" description="Helical" evidence="5">
    <location>
        <begin position="478"/>
        <end position="500"/>
    </location>
</feature>
<dbReference type="PANTHER" id="PTHR43077:SF5">
    <property type="entry name" value="PHAGE INFECTION PROTEIN"/>
    <property type="match status" value="1"/>
</dbReference>
<evidence type="ECO:0000256" key="4">
    <source>
        <dbReference type="ARBA" id="ARBA00023136"/>
    </source>
</evidence>
<feature type="domain" description="ABC-2 type transporter transmembrane" evidence="6">
    <location>
        <begin position="23"/>
        <end position="583"/>
    </location>
</feature>
<dbReference type="InterPro" id="IPR023908">
    <property type="entry name" value="xxxLxxG_rpt"/>
</dbReference>
<proteinExistence type="predicted"/>
<dbReference type="GO" id="GO:0016020">
    <property type="term" value="C:membrane"/>
    <property type="evidence" value="ECO:0007669"/>
    <property type="project" value="UniProtKB-SubCell"/>
</dbReference>
<dbReference type="InterPro" id="IPR013525">
    <property type="entry name" value="ABC2_TM"/>
</dbReference>
<dbReference type="InterPro" id="IPR017500">
    <property type="entry name" value="Phage_infect_YhgE_N"/>
</dbReference>
<evidence type="ECO:0000259" key="6">
    <source>
        <dbReference type="Pfam" id="PF12698"/>
    </source>
</evidence>
<dbReference type="EMBL" id="JAEPES010000001">
    <property type="protein sequence ID" value="MBK4346376.1"/>
    <property type="molecule type" value="Genomic_DNA"/>
</dbReference>
<dbReference type="AlphaFoldDB" id="A0A934SJE4"/>
<keyword evidence="2 5" id="KW-0812">Transmembrane</keyword>
<gene>
    <name evidence="7" type="ORF">IV501_01900</name>
</gene>
<feature type="transmembrane region" description="Helical" evidence="5">
    <location>
        <begin position="449"/>
        <end position="472"/>
    </location>
</feature>
<dbReference type="PANTHER" id="PTHR43077">
    <property type="entry name" value="TRANSPORT PERMEASE YVFS-RELATED"/>
    <property type="match status" value="1"/>
</dbReference>
<feature type="transmembrane region" description="Helical" evidence="5">
    <location>
        <begin position="568"/>
        <end position="586"/>
    </location>
</feature>
<feature type="transmembrane region" description="Helical" evidence="5">
    <location>
        <begin position="507"/>
        <end position="527"/>
    </location>
</feature>
<protein>
    <submittedName>
        <fullName evidence="7">YhgE/Pip family protein</fullName>
    </submittedName>
</protein>
<evidence type="ECO:0000313" key="7">
    <source>
        <dbReference type="EMBL" id="MBK4346376.1"/>
    </source>
</evidence>
<comment type="caution">
    <text evidence="7">The sequence shown here is derived from an EMBL/GenBank/DDBJ whole genome shotgun (WGS) entry which is preliminary data.</text>
</comment>
<comment type="subcellular location">
    <subcellularLocation>
        <location evidence="1">Membrane</location>
        <topology evidence="1">Multi-pass membrane protein</topology>
    </subcellularLocation>
</comment>
<evidence type="ECO:0000313" key="8">
    <source>
        <dbReference type="Proteomes" id="UP000636458"/>
    </source>
</evidence>
<dbReference type="InterPro" id="IPR051328">
    <property type="entry name" value="T7SS_ABC-Transporter"/>
</dbReference>